<feature type="region of interest" description="Disordered" evidence="7">
    <location>
        <begin position="1"/>
        <end position="24"/>
    </location>
</feature>
<accession>A0A9W4UG08</accession>
<evidence type="ECO:0000256" key="1">
    <source>
        <dbReference type="ARBA" id="ARBA00022723"/>
    </source>
</evidence>
<evidence type="ECO:0000256" key="6">
    <source>
        <dbReference type="ARBA" id="ARBA00023242"/>
    </source>
</evidence>
<protein>
    <recommendedName>
        <fullName evidence="8">Zn(2)-C6 fungal-type domain-containing protein</fullName>
    </recommendedName>
</protein>
<dbReference type="PROSITE" id="PS50048">
    <property type="entry name" value="ZN2_CY6_FUNGAL_2"/>
    <property type="match status" value="1"/>
</dbReference>
<dbReference type="Proteomes" id="UP001152607">
    <property type="component" value="Unassembled WGS sequence"/>
</dbReference>
<dbReference type="Pfam" id="PF00172">
    <property type="entry name" value="Zn_clus"/>
    <property type="match status" value="1"/>
</dbReference>
<dbReference type="Gene3D" id="4.10.240.10">
    <property type="entry name" value="Zn(2)-C6 fungal-type DNA-binding domain"/>
    <property type="match status" value="1"/>
</dbReference>
<gene>
    <name evidence="9" type="ORF">PDIGIT_LOCUS6676</name>
</gene>
<dbReference type="GO" id="GO:0000981">
    <property type="term" value="F:DNA-binding transcription factor activity, RNA polymerase II-specific"/>
    <property type="evidence" value="ECO:0007669"/>
    <property type="project" value="InterPro"/>
</dbReference>
<dbReference type="CDD" id="cd00067">
    <property type="entry name" value="GAL4"/>
    <property type="match status" value="1"/>
</dbReference>
<dbReference type="PANTHER" id="PTHR36206">
    <property type="entry name" value="ASPERCRYPTIN BIOSYNTHESIS CLUSTER-SPECIFIC TRANSCRIPTION REGULATOR ATNN-RELATED"/>
    <property type="match status" value="1"/>
</dbReference>
<dbReference type="GO" id="GO:0003677">
    <property type="term" value="F:DNA binding"/>
    <property type="evidence" value="ECO:0007669"/>
    <property type="project" value="UniProtKB-KW"/>
</dbReference>
<feature type="compositionally biased region" description="Basic residues" evidence="7">
    <location>
        <begin position="15"/>
        <end position="24"/>
    </location>
</feature>
<evidence type="ECO:0000256" key="2">
    <source>
        <dbReference type="ARBA" id="ARBA00022833"/>
    </source>
</evidence>
<keyword evidence="2" id="KW-0862">Zinc</keyword>
<dbReference type="PANTHER" id="PTHR36206:SF12">
    <property type="entry name" value="ASPERCRYPTIN BIOSYNTHESIS CLUSTER-SPECIFIC TRANSCRIPTION REGULATOR ATNN-RELATED"/>
    <property type="match status" value="1"/>
</dbReference>
<feature type="compositionally biased region" description="Basic and acidic residues" evidence="7">
    <location>
        <begin position="1"/>
        <end position="10"/>
    </location>
</feature>
<organism evidence="9 10">
    <name type="scientific">Periconia digitata</name>
    <dbReference type="NCBI Taxonomy" id="1303443"/>
    <lineage>
        <taxon>Eukaryota</taxon>
        <taxon>Fungi</taxon>
        <taxon>Dikarya</taxon>
        <taxon>Ascomycota</taxon>
        <taxon>Pezizomycotina</taxon>
        <taxon>Dothideomycetes</taxon>
        <taxon>Pleosporomycetidae</taxon>
        <taxon>Pleosporales</taxon>
        <taxon>Massarineae</taxon>
        <taxon>Periconiaceae</taxon>
        <taxon>Periconia</taxon>
    </lineage>
</organism>
<sequence length="565" mass="64649">MDRKTDEITKQAKQAWRKKPRKWAPKSRRGCKTCKIRRIKCDLYEPSCLKCSSTGRVCEVNSEYTLGPRKEGDIRVSQNHQPRAAKVTCQTDNWHAKECDLSFNATGPLMITPVRSSDQGEAMIFFECISIEHLNAYRPSTPWRHTLMYFSQTVPSVRYAALAVASIHRKYLNRNRTVGAPKSQFLKNWLDDQTPLDYYNRAIQLLLKHGSSSDTEAIAITLLVCYLFICFDHLAGDDVQAMKHLSEGVKLSRNAINLARDNVDAYHDFEASKLSMLVSQVTNQIRRLDTQAVQFITDWNPLDIRISVMSWFPSSRTVFQSLDQAAEFLQVLLARVMRLRWYTSQEQQIYSVGEVVTSNSSLQEEIRVHLRMWLSMFENMLQHDYLCATNSCISLMRLQYVIAGLLLNTCGSGREMDYDDFLPQFQQAMTLARDVAAVPKVDTESSQPTFTPETGIVPVLFIIGSKCRHPRLRREAISILRQRPIREAAWESTATARVIERIIEIEESGSGEMELLQNIKTIPVWRRIEDVSWLNSPCGPESEATMDFTYTFCSADGVYCESLVV</sequence>
<dbReference type="AlphaFoldDB" id="A0A9W4UG08"/>
<dbReference type="OrthoDB" id="3172332at2759"/>
<keyword evidence="1" id="KW-0479">Metal-binding</keyword>
<keyword evidence="5" id="KW-0804">Transcription</keyword>
<evidence type="ECO:0000313" key="9">
    <source>
        <dbReference type="EMBL" id="CAI6333628.1"/>
    </source>
</evidence>
<evidence type="ECO:0000256" key="5">
    <source>
        <dbReference type="ARBA" id="ARBA00023163"/>
    </source>
</evidence>
<dbReference type="InterPro" id="IPR036864">
    <property type="entry name" value="Zn2-C6_fun-type_DNA-bd_sf"/>
</dbReference>
<evidence type="ECO:0000259" key="8">
    <source>
        <dbReference type="PROSITE" id="PS50048"/>
    </source>
</evidence>
<feature type="domain" description="Zn(2)-C6 fungal-type" evidence="8">
    <location>
        <begin position="30"/>
        <end position="60"/>
    </location>
</feature>
<dbReference type="GO" id="GO:0008270">
    <property type="term" value="F:zinc ion binding"/>
    <property type="evidence" value="ECO:0007669"/>
    <property type="project" value="InterPro"/>
</dbReference>
<reference evidence="9" key="1">
    <citation type="submission" date="2023-01" db="EMBL/GenBank/DDBJ databases">
        <authorList>
            <person name="Van Ghelder C."/>
            <person name="Rancurel C."/>
        </authorList>
    </citation>
    <scope>NUCLEOTIDE SEQUENCE</scope>
    <source>
        <strain evidence="9">CNCM I-4278</strain>
    </source>
</reference>
<keyword evidence="3" id="KW-0805">Transcription regulation</keyword>
<name>A0A9W4UG08_9PLEO</name>
<keyword evidence="6" id="KW-0539">Nucleus</keyword>
<dbReference type="SUPFAM" id="SSF57701">
    <property type="entry name" value="Zn2/Cys6 DNA-binding domain"/>
    <property type="match status" value="1"/>
</dbReference>
<dbReference type="InterPro" id="IPR052360">
    <property type="entry name" value="Transcr_Regulatory_Proteins"/>
</dbReference>
<evidence type="ECO:0000313" key="10">
    <source>
        <dbReference type="Proteomes" id="UP001152607"/>
    </source>
</evidence>
<evidence type="ECO:0000256" key="3">
    <source>
        <dbReference type="ARBA" id="ARBA00023015"/>
    </source>
</evidence>
<keyword evidence="10" id="KW-1185">Reference proteome</keyword>
<dbReference type="PROSITE" id="PS00463">
    <property type="entry name" value="ZN2_CY6_FUNGAL_1"/>
    <property type="match status" value="1"/>
</dbReference>
<proteinExistence type="predicted"/>
<evidence type="ECO:0000256" key="4">
    <source>
        <dbReference type="ARBA" id="ARBA00023125"/>
    </source>
</evidence>
<keyword evidence="4" id="KW-0238">DNA-binding</keyword>
<comment type="caution">
    <text evidence="9">The sequence shown here is derived from an EMBL/GenBank/DDBJ whole genome shotgun (WGS) entry which is preliminary data.</text>
</comment>
<dbReference type="SMART" id="SM00066">
    <property type="entry name" value="GAL4"/>
    <property type="match status" value="1"/>
</dbReference>
<dbReference type="InterPro" id="IPR001138">
    <property type="entry name" value="Zn2Cys6_DnaBD"/>
</dbReference>
<dbReference type="EMBL" id="CAOQHR010000004">
    <property type="protein sequence ID" value="CAI6333628.1"/>
    <property type="molecule type" value="Genomic_DNA"/>
</dbReference>
<evidence type="ECO:0000256" key="7">
    <source>
        <dbReference type="SAM" id="MobiDB-lite"/>
    </source>
</evidence>